<dbReference type="PANTHER" id="PTHR30193:SF37">
    <property type="entry name" value="INNER MEMBRANE ABC TRANSPORTER PERMEASE PROTEIN YCJO"/>
    <property type="match status" value="1"/>
</dbReference>
<dbReference type="Pfam" id="PF00528">
    <property type="entry name" value="BPD_transp_1"/>
    <property type="match status" value="1"/>
</dbReference>
<evidence type="ECO:0000256" key="2">
    <source>
        <dbReference type="ARBA" id="ARBA00022448"/>
    </source>
</evidence>
<dbReference type="InterPro" id="IPR035906">
    <property type="entry name" value="MetI-like_sf"/>
</dbReference>
<feature type="transmembrane region" description="Helical" evidence="7">
    <location>
        <begin position="151"/>
        <end position="173"/>
    </location>
</feature>
<dbReference type="GO" id="GO:0055085">
    <property type="term" value="P:transmembrane transport"/>
    <property type="evidence" value="ECO:0007669"/>
    <property type="project" value="InterPro"/>
</dbReference>
<feature type="domain" description="ABC transmembrane type-1" evidence="8">
    <location>
        <begin position="73"/>
        <end position="286"/>
    </location>
</feature>
<evidence type="ECO:0000256" key="5">
    <source>
        <dbReference type="ARBA" id="ARBA00022989"/>
    </source>
</evidence>
<dbReference type="SUPFAM" id="SSF161098">
    <property type="entry name" value="MetI-like"/>
    <property type="match status" value="1"/>
</dbReference>
<dbReference type="Proteomes" id="UP000297776">
    <property type="component" value="Unassembled WGS sequence"/>
</dbReference>
<keyword evidence="6 7" id="KW-0472">Membrane</keyword>
<protein>
    <submittedName>
        <fullName evidence="9">Sugar ABC transporter permease</fullName>
    </submittedName>
</protein>
<dbReference type="AlphaFoldDB" id="A0A4Y8LMF4"/>
<reference evidence="9 10" key="1">
    <citation type="submission" date="2019-03" db="EMBL/GenBank/DDBJ databases">
        <authorList>
            <person name="Yang Y."/>
        </authorList>
    </citation>
    <scope>NUCLEOTIDE SEQUENCE [LARGE SCALE GENOMIC DNA]</scope>
    <source>
        <strain evidence="9 10">ASL-1</strain>
    </source>
</reference>
<evidence type="ECO:0000256" key="7">
    <source>
        <dbReference type="RuleBase" id="RU363032"/>
    </source>
</evidence>
<evidence type="ECO:0000256" key="4">
    <source>
        <dbReference type="ARBA" id="ARBA00022692"/>
    </source>
</evidence>
<keyword evidence="3" id="KW-1003">Cell membrane</keyword>
<organism evidence="9 10">
    <name type="scientific">Jeotgalibacillus salarius</name>
    <dbReference type="NCBI Taxonomy" id="546023"/>
    <lineage>
        <taxon>Bacteria</taxon>
        <taxon>Bacillati</taxon>
        <taxon>Bacillota</taxon>
        <taxon>Bacilli</taxon>
        <taxon>Bacillales</taxon>
        <taxon>Caryophanaceae</taxon>
        <taxon>Jeotgalibacillus</taxon>
    </lineage>
</organism>
<feature type="transmembrane region" description="Helical" evidence="7">
    <location>
        <begin position="12"/>
        <end position="34"/>
    </location>
</feature>
<dbReference type="EMBL" id="SORX01000001">
    <property type="protein sequence ID" value="TFE04126.1"/>
    <property type="molecule type" value="Genomic_DNA"/>
</dbReference>
<evidence type="ECO:0000256" key="3">
    <source>
        <dbReference type="ARBA" id="ARBA00022475"/>
    </source>
</evidence>
<accession>A0A4Y8LMF4</accession>
<feature type="transmembrane region" description="Helical" evidence="7">
    <location>
        <begin position="214"/>
        <end position="233"/>
    </location>
</feature>
<dbReference type="InterPro" id="IPR051393">
    <property type="entry name" value="ABC_transporter_permease"/>
</dbReference>
<sequence>MKSKASGFTSFLFVLPYLIMFTLFLVFPLIYGIYISFHDWNLISPIHPFVGLENYSAIFISGTPENRVFLNGLKNTAQFVIYSVPLLVIVGLGLAMLVNSLPEKIRGFFRTAYFLPYAISVSVIAVLWLWMLDSNSGLMNQFLNSLGMDSIPWLTRLPFAWISLVIATVWWTIGFNMIIFINALNEVPEDLYEAAEIDGASKWHKFLHITLPTIRPIMIFVIITSTIASFNVYGQPYLMTRGGPGESTEVLLMGIVQQAFQLRQMGSAAAMAMLMALIMIVISVGQFLVTRSGERKEKNNA</sequence>
<keyword evidence="5 7" id="KW-1133">Transmembrane helix</keyword>
<dbReference type="GO" id="GO:0005886">
    <property type="term" value="C:plasma membrane"/>
    <property type="evidence" value="ECO:0007669"/>
    <property type="project" value="UniProtKB-SubCell"/>
</dbReference>
<keyword evidence="2 7" id="KW-0813">Transport</keyword>
<dbReference type="Gene3D" id="1.10.3720.10">
    <property type="entry name" value="MetI-like"/>
    <property type="match status" value="1"/>
</dbReference>
<feature type="transmembrane region" description="Helical" evidence="7">
    <location>
        <begin position="268"/>
        <end position="289"/>
    </location>
</feature>
<comment type="caution">
    <text evidence="9">The sequence shown here is derived from an EMBL/GenBank/DDBJ whole genome shotgun (WGS) entry which is preliminary data.</text>
</comment>
<proteinExistence type="inferred from homology"/>
<comment type="subcellular location">
    <subcellularLocation>
        <location evidence="1 7">Cell membrane</location>
        <topology evidence="1 7">Multi-pass membrane protein</topology>
    </subcellularLocation>
</comment>
<name>A0A4Y8LMF4_9BACL</name>
<dbReference type="InterPro" id="IPR000515">
    <property type="entry name" value="MetI-like"/>
</dbReference>
<dbReference type="CDD" id="cd06261">
    <property type="entry name" value="TM_PBP2"/>
    <property type="match status" value="1"/>
</dbReference>
<evidence type="ECO:0000313" key="9">
    <source>
        <dbReference type="EMBL" id="TFE04126.1"/>
    </source>
</evidence>
<feature type="transmembrane region" description="Helical" evidence="7">
    <location>
        <begin position="113"/>
        <end position="131"/>
    </location>
</feature>
<dbReference type="OrthoDB" id="9785347at2"/>
<evidence type="ECO:0000256" key="6">
    <source>
        <dbReference type="ARBA" id="ARBA00023136"/>
    </source>
</evidence>
<keyword evidence="10" id="KW-1185">Reference proteome</keyword>
<dbReference type="PANTHER" id="PTHR30193">
    <property type="entry name" value="ABC TRANSPORTER PERMEASE PROTEIN"/>
    <property type="match status" value="1"/>
</dbReference>
<keyword evidence="4 7" id="KW-0812">Transmembrane</keyword>
<dbReference type="RefSeq" id="WP_134379112.1">
    <property type="nucleotide sequence ID" value="NZ_SORX01000001.1"/>
</dbReference>
<evidence type="ECO:0000256" key="1">
    <source>
        <dbReference type="ARBA" id="ARBA00004651"/>
    </source>
</evidence>
<feature type="transmembrane region" description="Helical" evidence="7">
    <location>
        <begin position="79"/>
        <end position="101"/>
    </location>
</feature>
<dbReference type="PROSITE" id="PS50928">
    <property type="entry name" value="ABC_TM1"/>
    <property type="match status" value="1"/>
</dbReference>
<evidence type="ECO:0000313" key="10">
    <source>
        <dbReference type="Proteomes" id="UP000297776"/>
    </source>
</evidence>
<evidence type="ECO:0000259" key="8">
    <source>
        <dbReference type="PROSITE" id="PS50928"/>
    </source>
</evidence>
<gene>
    <name evidence="9" type="ORF">E2626_02025</name>
</gene>
<comment type="similarity">
    <text evidence="7">Belongs to the binding-protein-dependent transport system permease family.</text>
</comment>